<dbReference type="EMBL" id="JALJOR010000001">
    <property type="protein sequence ID" value="KAK9829855.1"/>
    <property type="molecule type" value="Genomic_DNA"/>
</dbReference>
<sequence>MRVLPCRLVNSCAGTRQLGWRTTLCSLLFVHWLLLSGLREGANAQPATELWTDQVLHQLLFQDPNQHIQLLGQVSDAEGSLVRTFMSPAHMRSAALIRKWMREAGMLTWMDNVGNVHGRVEGRNGSAPVLLLGSHYDTVVDAGKYDGALGILVGIAAIKAAVLQAAAEQDHITKEQLAVALEDGADLHNVIGDKLHGLLENPVELIAFSDEEGLRFQTTFLGSRAVSGALVKHGLLKSTDHNGMTVAEVLQMHGFDGSEQAISQLAMDPAGVRGYVEVHLEQGPVLEAKGLPLAPVSAIAGQTRLSVSVLGSQGHAGTVPMSIRRDPVSAAAESIAMVERRCGGGRYAPDNATANAGFSEANNLVCTVGSVTLWPGASNVIAGSTNFTIDIRCRSDAVRQQVVQDVVLDIENICQRRGIACRVEKKHEAAATHCDAGIIADLVSAARDSEQVYIRALRGATGVSTEPHIPVSTCTWDTGQAAGGPAMAISRSPECQAAADSNTMLEPHDIPVLVSGAGHDALAIAELTKIGMLFVRCRGGFSHSALEHVSEQDVAAATASLYVYLQRQLLQPMAQAAY</sequence>
<proteinExistence type="predicted"/>
<dbReference type="AlphaFoldDB" id="A0AAW1R8J2"/>
<dbReference type="InterPro" id="IPR036264">
    <property type="entry name" value="Bact_exopeptidase_dim_dom"/>
</dbReference>
<dbReference type="InterPro" id="IPR002933">
    <property type="entry name" value="Peptidase_M20"/>
</dbReference>
<dbReference type="InterPro" id="IPR001261">
    <property type="entry name" value="ArgE/DapE_CS"/>
</dbReference>
<dbReference type="Proteomes" id="UP001489004">
    <property type="component" value="Unassembled WGS sequence"/>
</dbReference>
<accession>A0AAW1R8J2</accession>
<organism evidence="8 9">
    <name type="scientific">[Myrmecia] bisecta</name>
    <dbReference type="NCBI Taxonomy" id="41462"/>
    <lineage>
        <taxon>Eukaryota</taxon>
        <taxon>Viridiplantae</taxon>
        <taxon>Chlorophyta</taxon>
        <taxon>core chlorophytes</taxon>
        <taxon>Trebouxiophyceae</taxon>
        <taxon>Trebouxiales</taxon>
        <taxon>Trebouxiaceae</taxon>
        <taxon>Myrmecia</taxon>
    </lineage>
</organism>
<name>A0AAW1R8J2_9CHLO</name>
<evidence type="ECO:0000256" key="5">
    <source>
        <dbReference type="ARBA" id="ARBA00022801"/>
    </source>
</evidence>
<keyword evidence="9" id="KW-1185">Reference proteome</keyword>
<dbReference type="PROSITE" id="PS00758">
    <property type="entry name" value="ARGE_DAPE_CPG2_1"/>
    <property type="match status" value="1"/>
</dbReference>
<comment type="cofactor">
    <cofactor evidence="1">
        <name>Mn(2+)</name>
        <dbReference type="ChEBI" id="CHEBI:29035"/>
    </cofactor>
</comment>
<dbReference type="Gene3D" id="3.30.70.360">
    <property type="match status" value="1"/>
</dbReference>
<evidence type="ECO:0000256" key="6">
    <source>
        <dbReference type="ARBA" id="ARBA00023211"/>
    </source>
</evidence>
<evidence type="ECO:0000313" key="9">
    <source>
        <dbReference type="Proteomes" id="UP001489004"/>
    </source>
</evidence>
<dbReference type="PANTHER" id="PTHR32494">
    <property type="entry name" value="ALLANTOATE DEIMINASE-RELATED"/>
    <property type="match status" value="1"/>
</dbReference>
<keyword evidence="4" id="KW-0479">Metal-binding</keyword>
<keyword evidence="6" id="KW-0464">Manganese</keyword>
<keyword evidence="3" id="KW-0659">Purine metabolism</keyword>
<feature type="chain" id="PRO_5043844823" description="Allantoate amidohydrolase" evidence="7">
    <location>
        <begin position="45"/>
        <end position="578"/>
    </location>
</feature>
<comment type="subunit">
    <text evidence="2">Homodimer.</text>
</comment>
<dbReference type="GO" id="GO:0016813">
    <property type="term" value="F:hydrolase activity, acting on carbon-nitrogen (but not peptide) bonds, in linear amidines"/>
    <property type="evidence" value="ECO:0007669"/>
    <property type="project" value="InterPro"/>
</dbReference>
<protein>
    <recommendedName>
        <fullName evidence="10">Allantoate amidohydrolase</fullName>
    </recommendedName>
</protein>
<evidence type="ECO:0000256" key="2">
    <source>
        <dbReference type="ARBA" id="ARBA00011738"/>
    </source>
</evidence>
<dbReference type="GO" id="GO:0046872">
    <property type="term" value="F:metal ion binding"/>
    <property type="evidence" value="ECO:0007669"/>
    <property type="project" value="UniProtKB-KW"/>
</dbReference>
<dbReference type="GO" id="GO:0006144">
    <property type="term" value="P:purine nucleobase metabolic process"/>
    <property type="evidence" value="ECO:0007669"/>
    <property type="project" value="UniProtKB-KW"/>
</dbReference>
<feature type="signal peptide" evidence="7">
    <location>
        <begin position="1"/>
        <end position="44"/>
    </location>
</feature>
<evidence type="ECO:0000256" key="1">
    <source>
        <dbReference type="ARBA" id="ARBA00001936"/>
    </source>
</evidence>
<dbReference type="Gene3D" id="3.40.630.10">
    <property type="entry name" value="Zn peptidases"/>
    <property type="match status" value="2"/>
</dbReference>
<evidence type="ECO:0008006" key="10">
    <source>
        <dbReference type="Google" id="ProtNLM"/>
    </source>
</evidence>
<dbReference type="SUPFAM" id="SSF53187">
    <property type="entry name" value="Zn-dependent exopeptidases"/>
    <property type="match status" value="2"/>
</dbReference>
<evidence type="ECO:0000256" key="7">
    <source>
        <dbReference type="SAM" id="SignalP"/>
    </source>
</evidence>
<dbReference type="Pfam" id="PF01546">
    <property type="entry name" value="Peptidase_M20"/>
    <property type="match status" value="1"/>
</dbReference>
<dbReference type="InterPro" id="IPR010158">
    <property type="entry name" value="Amidase_Cbmase"/>
</dbReference>
<keyword evidence="7" id="KW-0732">Signal</keyword>
<reference evidence="8 9" key="1">
    <citation type="journal article" date="2024" name="Nat. Commun.">
        <title>Phylogenomics reveals the evolutionary origins of lichenization in chlorophyte algae.</title>
        <authorList>
            <person name="Puginier C."/>
            <person name="Libourel C."/>
            <person name="Otte J."/>
            <person name="Skaloud P."/>
            <person name="Haon M."/>
            <person name="Grisel S."/>
            <person name="Petersen M."/>
            <person name="Berrin J.G."/>
            <person name="Delaux P.M."/>
            <person name="Dal Grande F."/>
            <person name="Keller J."/>
        </authorList>
    </citation>
    <scope>NUCLEOTIDE SEQUENCE [LARGE SCALE GENOMIC DNA]</scope>
    <source>
        <strain evidence="8 9">SAG 2043</strain>
    </source>
</reference>
<dbReference type="PANTHER" id="PTHR32494:SF19">
    <property type="entry name" value="ALLANTOATE DEIMINASE-RELATED"/>
    <property type="match status" value="1"/>
</dbReference>
<evidence type="ECO:0000256" key="3">
    <source>
        <dbReference type="ARBA" id="ARBA00022631"/>
    </source>
</evidence>
<evidence type="ECO:0000256" key="4">
    <source>
        <dbReference type="ARBA" id="ARBA00022723"/>
    </source>
</evidence>
<evidence type="ECO:0000313" key="8">
    <source>
        <dbReference type="EMBL" id="KAK9829855.1"/>
    </source>
</evidence>
<gene>
    <name evidence="8" type="ORF">WJX72_008267</name>
</gene>
<comment type="caution">
    <text evidence="8">The sequence shown here is derived from an EMBL/GenBank/DDBJ whole genome shotgun (WGS) entry which is preliminary data.</text>
</comment>
<keyword evidence="5" id="KW-0378">Hydrolase</keyword>
<dbReference type="SUPFAM" id="SSF55031">
    <property type="entry name" value="Bacterial exopeptidase dimerisation domain"/>
    <property type="match status" value="1"/>
</dbReference>